<feature type="transmembrane region" description="Helical" evidence="7">
    <location>
        <begin position="162"/>
        <end position="181"/>
    </location>
</feature>
<dbReference type="GO" id="GO:0042910">
    <property type="term" value="F:xenobiotic transmembrane transporter activity"/>
    <property type="evidence" value="ECO:0007669"/>
    <property type="project" value="InterPro"/>
</dbReference>
<dbReference type="Pfam" id="PF07727">
    <property type="entry name" value="RVT_2"/>
    <property type="match status" value="1"/>
</dbReference>
<feature type="transmembrane region" description="Helical" evidence="7">
    <location>
        <begin position="384"/>
        <end position="408"/>
    </location>
</feature>
<feature type="region of interest" description="Disordered" evidence="8">
    <location>
        <begin position="992"/>
        <end position="1037"/>
    </location>
</feature>
<feature type="compositionally biased region" description="Polar residues" evidence="8">
    <location>
        <begin position="1007"/>
        <end position="1037"/>
    </location>
</feature>
<evidence type="ECO:0000256" key="2">
    <source>
        <dbReference type="ARBA" id="ARBA00010199"/>
    </source>
</evidence>
<dbReference type="AlphaFoldDB" id="A0AAV5LMG1"/>
<dbReference type="InterPro" id="IPR008972">
    <property type="entry name" value="Cupredoxin"/>
</dbReference>
<feature type="compositionally biased region" description="Low complexity" evidence="8">
    <location>
        <begin position="831"/>
        <end position="849"/>
    </location>
</feature>
<evidence type="ECO:0000256" key="4">
    <source>
        <dbReference type="ARBA" id="ARBA00022692"/>
    </source>
</evidence>
<evidence type="ECO:0000256" key="3">
    <source>
        <dbReference type="ARBA" id="ARBA00022448"/>
    </source>
</evidence>
<reference evidence="10 11" key="1">
    <citation type="journal article" date="2021" name="Commun. Biol.">
        <title>The genome of Shorea leprosula (Dipterocarpaceae) highlights the ecological relevance of drought in aseasonal tropical rainforests.</title>
        <authorList>
            <person name="Ng K.K.S."/>
            <person name="Kobayashi M.J."/>
            <person name="Fawcett J.A."/>
            <person name="Hatakeyama M."/>
            <person name="Paape T."/>
            <person name="Ng C.H."/>
            <person name="Ang C.C."/>
            <person name="Tnah L.H."/>
            <person name="Lee C.T."/>
            <person name="Nishiyama T."/>
            <person name="Sese J."/>
            <person name="O'Brien M.J."/>
            <person name="Copetti D."/>
            <person name="Mohd Noor M.I."/>
            <person name="Ong R.C."/>
            <person name="Putra M."/>
            <person name="Sireger I.Z."/>
            <person name="Indrioko S."/>
            <person name="Kosugi Y."/>
            <person name="Izuno A."/>
            <person name="Isagi Y."/>
            <person name="Lee S.L."/>
            <person name="Shimizu K.K."/>
        </authorList>
    </citation>
    <scope>NUCLEOTIDE SEQUENCE [LARGE SCALE GENOMIC DNA]</scope>
    <source>
        <strain evidence="10">214</strain>
    </source>
</reference>
<proteinExistence type="inferred from homology"/>
<protein>
    <recommendedName>
        <fullName evidence="7">Protein DETOXIFICATION</fullName>
    </recommendedName>
    <alternativeName>
        <fullName evidence="7">Multidrug and toxic compound extrusion protein</fullName>
    </alternativeName>
</protein>
<dbReference type="GO" id="GO:0016020">
    <property type="term" value="C:membrane"/>
    <property type="evidence" value="ECO:0007669"/>
    <property type="project" value="UniProtKB-SubCell"/>
</dbReference>
<evidence type="ECO:0000256" key="5">
    <source>
        <dbReference type="ARBA" id="ARBA00022989"/>
    </source>
</evidence>
<dbReference type="EMBL" id="BPVZ01000127">
    <property type="protein sequence ID" value="GKV38309.1"/>
    <property type="molecule type" value="Genomic_DNA"/>
</dbReference>
<feature type="transmembrane region" description="Helical" evidence="7">
    <location>
        <begin position="193"/>
        <end position="212"/>
    </location>
</feature>
<dbReference type="CDD" id="cd13132">
    <property type="entry name" value="MATE_eukaryotic"/>
    <property type="match status" value="1"/>
</dbReference>
<feature type="transmembrane region" description="Helical" evidence="7">
    <location>
        <begin position="354"/>
        <end position="372"/>
    </location>
</feature>
<dbReference type="GO" id="GO:1990961">
    <property type="term" value="P:xenobiotic detoxification by transmembrane export across the plasma membrane"/>
    <property type="evidence" value="ECO:0007669"/>
    <property type="project" value="InterPro"/>
</dbReference>
<dbReference type="Gene3D" id="2.60.40.420">
    <property type="entry name" value="Cupredoxins - blue copper proteins"/>
    <property type="match status" value="1"/>
</dbReference>
<feature type="compositionally biased region" description="Polar residues" evidence="8">
    <location>
        <begin position="791"/>
        <end position="805"/>
    </location>
</feature>
<evidence type="ECO:0000256" key="8">
    <source>
        <dbReference type="SAM" id="MobiDB-lite"/>
    </source>
</evidence>
<keyword evidence="5 7" id="KW-1133">Transmembrane helix</keyword>
<dbReference type="CDD" id="cd09272">
    <property type="entry name" value="RNase_HI_RT_Ty1"/>
    <property type="match status" value="1"/>
</dbReference>
<comment type="caution">
    <text evidence="7">Lacks conserved residue(s) required for the propagation of feature annotation.</text>
</comment>
<dbReference type="InterPro" id="IPR043502">
    <property type="entry name" value="DNA/RNA_pol_sf"/>
</dbReference>
<feature type="transmembrane region" description="Helical" evidence="7">
    <location>
        <begin position="131"/>
        <end position="153"/>
    </location>
</feature>
<dbReference type="InterPro" id="IPR045069">
    <property type="entry name" value="MATE_euk"/>
</dbReference>
<comment type="similarity">
    <text evidence="2 7">Belongs to the multi antimicrobial extrusion (MATE) (TC 2.A.66.1) family.</text>
</comment>
<dbReference type="SUPFAM" id="SSF49503">
    <property type="entry name" value="Cupredoxins"/>
    <property type="match status" value="1"/>
</dbReference>
<name>A0AAV5LMG1_9ROSI</name>
<keyword evidence="6 7" id="KW-0472">Membrane</keyword>
<comment type="caution">
    <text evidence="10">The sequence shown here is derived from an EMBL/GenBank/DDBJ whole genome shotgun (WGS) entry which is preliminary data.</text>
</comment>
<feature type="region of interest" description="Disordered" evidence="8">
    <location>
        <begin position="789"/>
        <end position="906"/>
    </location>
</feature>
<gene>
    <name evidence="10" type="ORF">SLEP1_g46233</name>
</gene>
<keyword evidence="11" id="KW-1185">Reference proteome</keyword>
<feature type="transmembrane region" description="Helical" evidence="7">
    <location>
        <begin position="52"/>
        <end position="75"/>
    </location>
</feature>
<feature type="domain" description="Reverse transcriptase Ty1/copia-type" evidence="9">
    <location>
        <begin position="526"/>
        <end position="617"/>
    </location>
</feature>
<dbReference type="GO" id="GO:0015297">
    <property type="term" value="F:antiporter activity"/>
    <property type="evidence" value="ECO:0007669"/>
    <property type="project" value="InterPro"/>
</dbReference>
<keyword evidence="4 7" id="KW-0812">Transmembrane</keyword>
<feature type="transmembrane region" description="Helical" evidence="7">
    <location>
        <begin position="315"/>
        <end position="334"/>
    </location>
</feature>
<dbReference type="Pfam" id="PF01554">
    <property type="entry name" value="MatE"/>
    <property type="match status" value="2"/>
</dbReference>
<dbReference type="PANTHER" id="PTHR11206">
    <property type="entry name" value="MULTIDRUG RESISTANCE PROTEIN"/>
    <property type="match status" value="1"/>
</dbReference>
<dbReference type="SUPFAM" id="SSF56672">
    <property type="entry name" value="DNA/RNA polymerases"/>
    <property type="match status" value="1"/>
</dbReference>
<comment type="subcellular location">
    <subcellularLocation>
        <location evidence="1">Membrane</location>
        <topology evidence="1">Multi-pass membrane protein</topology>
    </subcellularLocation>
</comment>
<accession>A0AAV5LMG1</accession>
<feature type="compositionally biased region" description="Low complexity" evidence="8">
    <location>
        <begin position="868"/>
        <end position="880"/>
    </location>
</feature>
<dbReference type="InterPro" id="IPR002528">
    <property type="entry name" value="MATE_fam"/>
</dbReference>
<evidence type="ECO:0000259" key="9">
    <source>
        <dbReference type="Pfam" id="PF07727"/>
    </source>
</evidence>
<evidence type="ECO:0000256" key="1">
    <source>
        <dbReference type="ARBA" id="ARBA00004141"/>
    </source>
</evidence>
<feature type="transmembrane region" description="Helical" evidence="7">
    <location>
        <begin position="87"/>
        <end position="111"/>
    </location>
</feature>
<sequence>MSLDTTSETGEPLLKAIGGGGHGEGSWWGNVLDVEEAKSQVLFALPMILTNVFYYSITLVSVMFARLSGALETLCGQGFGAKLYRMLGIYLQVSCIISCFFAVVISILWFYTEPILILLKQDAQICKMAALYMKLLIPGVFAYGFLQNILIFLQTQSIVTPLILLSLLPMGIHFGIVYMLVNWTSLGYKGAPLAASISLWISCLMLAIYVMYSKKFKHTWEGFSFESFRFILRYLRLALSSAAMVCLEDWASEVLVFLAGIMPNSKITTSLIATCANTETIAYMITYGLSAAASTRVSNELGAGNPERAKNAMAVTLRLSVLLALAFILTLAFGHNIWASFFSDSSSIINEFAAMTPFLAISIALDSIQGVLSGVARGSGWQHLAVLANLGTFYLVGMPVAAVFGFLLKLYAKVSTSDELYNASPYAPTGSIEDDLPTNNALDNFEPSSTSSSISPIDIASDIVVFPNELVVPFSSRPTQEYGIDYEETFAQVAHLTSMRSLLAIVVIQKWKFFQMDVKNAFLNALFIHKTTWGMVLLLVYVDDMIITGDDITCVEELKQSLNQKFEMKDLGVLSYFLGLEVTYLDDGYLLSQVKYASDLVSTIELSDSKSVSTPLEPNVKLTPMDGSPLFDSTHYRQLVGNLVYLTTTRPDITYAIHIVSQFIATPCSTHYVTVLRIIRYVKGTLFHGLHFSAHSSLKLRAYSDAYWAGDSNDRISTIGYCLFLSDSLISWRSKKHAVLSHSSTEAKYQALGDTTSELLNLCWLLEVFKYKKGSDLVLLVNKDDYDTCKTKNPIQRMDNGNSRGESAHAVSPKLPPGSGAKPPVVPNPKSAAPGVSPVSHSPGSNPPSKTSPAPVGSPVSRSPGAKPPSIFSPGPSGSPAVFPAPGLHTPQDRQVPQEHFQHQASHFPVAKPPSTSSLGLVGSPSNSPVAKTSVYIILSTFRIPRNISVLFSTSIVTRLQTLLKGLLPRHGASIFTIRKFCSGSISSRIFPPPSQEGSPVPATAPGGSQSPSRTVGGTPANEVSPSDTDQVINNRNSIKQDSISSWYYPQFNVENIA</sequence>
<organism evidence="10 11">
    <name type="scientific">Rubroshorea leprosula</name>
    <dbReference type="NCBI Taxonomy" id="152421"/>
    <lineage>
        <taxon>Eukaryota</taxon>
        <taxon>Viridiplantae</taxon>
        <taxon>Streptophyta</taxon>
        <taxon>Embryophyta</taxon>
        <taxon>Tracheophyta</taxon>
        <taxon>Spermatophyta</taxon>
        <taxon>Magnoliopsida</taxon>
        <taxon>eudicotyledons</taxon>
        <taxon>Gunneridae</taxon>
        <taxon>Pentapetalae</taxon>
        <taxon>rosids</taxon>
        <taxon>malvids</taxon>
        <taxon>Malvales</taxon>
        <taxon>Dipterocarpaceae</taxon>
        <taxon>Rubroshorea</taxon>
    </lineage>
</organism>
<dbReference type="Proteomes" id="UP001054252">
    <property type="component" value="Unassembled WGS sequence"/>
</dbReference>
<evidence type="ECO:0000256" key="7">
    <source>
        <dbReference type="RuleBase" id="RU004914"/>
    </source>
</evidence>
<keyword evidence="3" id="KW-0813">Transport</keyword>
<evidence type="ECO:0000313" key="10">
    <source>
        <dbReference type="EMBL" id="GKV38309.1"/>
    </source>
</evidence>
<evidence type="ECO:0000256" key="6">
    <source>
        <dbReference type="ARBA" id="ARBA00023136"/>
    </source>
</evidence>
<dbReference type="InterPro" id="IPR013103">
    <property type="entry name" value="RVT_2"/>
</dbReference>
<evidence type="ECO:0000313" key="11">
    <source>
        <dbReference type="Proteomes" id="UP001054252"/>
    </source>
</evidence>
<dbReference type="NCBIfam" id="TIGR00797">
    <property type="entry name" value="matE"/>
    <property type="match status" value="1"/>
</dbReference>